<feature type="region of interest" description="Disordered" evidence="7">
    <location>
        <begin position="3198"/>
        <end position="3222"/>
    </location>
</feature>
<protein>
    <recommendedName>
        <fullName evidence="2">ubiquitinyl hydrolase 1</fullName>
        <ecNumber evidence="2">3.4.19.12</ecNumber>
    </recommendedName>
</protein>
<evidence type="ECO:0000313" key="11">
    <source>
        <dbReference type="EMBL" id="KAK3904432.1"/>
    </source>
</evidence>
<dbReference type="PANTHER" id="PTHR13367:SF34">
    <property type="match status" value="1"/>
</dbReference>
<evidence type="ECO:0000256" key="1">
    <source>
        <dbReference type="ARBA" id="ARBA00000707"/>
    </source>
</evidence>
<organism evidence="11 12">
    <name type="scientific">Staphylotrichum tortipilum</name>
    <dbReference type="NCBI Taxonomy" id="2831512"/>
    <lineage>
        <taxon>Eukaryota</taxon>
        <taxon>Fungi</taxon>
        <taxon>Dikarya</taxon>
        <taxon>Ascomycota</taxon>
        <taxon>Pezizomycotina</taxon>
        <taxon>Sordariomycetes</taxon>
        <taxon>Sordariomycetidae</taxon>
        <taxon>Sordariales</taxon>
        <taxon>Chaetomiaceae</taxon>
        <taxon>Staphylotrichum</taxon>
    </lineage>
</organism>
<sequence>MAASTTDPTAGSAAMRSLEYAIYHVFLPPKCPQADDTNIKHEHNLIHSLLQSAKRFSAQCSAADAQRMGPVIRMLDRLLEAKPGMAGTDKKTALQKTIRDLKNGECALFHIRAQNAGLLLSGRPDDVLVEAFELLAPNNKVMSCQGRLIRQFPDCAAAVGWNMLRDPSFADEFVSVLLRLEIEASPLTRSKSRKSGKEFDEERDTDSPVLATDMLMGTLAGFSRTVEPQRVAKRSREQVNWDTARLPFHRSPTWMLLRVALRLALDHTRAENDMEACASRALYKALITFHHTQILDQARPLSFSSELRFVMEAKIVGRLKKMDAQQDLGDAPWLREIKTTIAASHDGLQLRWQQAQRGKQDTVLSESLAGLDFHQDSNLRIPELSQHLSWIQTRAPISSGAAGPGDKSKSVVFSSTELPSLALGSDIFSLLELESWIDQHLSSWVASRLAQHGTATANQRPVEGDLEKLQDLRAEYYAKASAAYEGQPEALSAMCLNIMDLWVAMDKIAGNAIPLLLEFDPGFTLDFLNPLLLPTRRQMTHLDEIELYLSSRKRATRNGYPHIFSNFGKPESFAVRYFDSSPQHQNLLERVRAWAEDEEAKKIELYRRLRRKYDDLTRRISASEHNQGLAGKPARLVCLGCTLCQLEREKSDLNITLFEWPLPEDRTLSKGIIFEISVPRVVAVWRDMTSDLFLSVFQGSDNLLAANRLWHAHHHSGLSSFMSGLSKIRLASPIKPVEASHYRAKHISTISESKVCVRHPWFSYDYYNHESGVRGTDLWCNPRVPLKCSFAEHQITSPLGRWTRSTVHTSNQILAAQSSCPQTMSLDEFRAFGHLRSGLTLQWANVLCQLLAPSLDWNKESTYLLILQACFEAGPADPNGSVFRETHTDLLNEDFIHNMVIALVEALGRFRANWQNETAISLLVCLATRVLSLTMYDWLMHLLLDFLSEAREVTIKWARQLLERQSSCTGGKLEEWKDLDERILTVALACLATFDMEPDLLGKVLRGRDLAVLVEAAILAHDHMPSAYSQAPASSMFATLKTGSQISSPMLRMLLHRWHGTMRKSQVFVRDEVLIRRNTSFCHAIKLFWAEYCAFPTRWGAVDRRPGIEGSHILRGTRQPSHQNRDEFSITFNVLEGRLLVNGYPLARLPGGYQTHRTYKCVFGNQVLEVIPSARQGMRFSACRLQQGWVVHFALDGPELVIRALRGVHEYCEFIPPWKLQGDVPSSFIQDYSHWLNLDTGVVEFRPVNEPWASCPESNWALVRNGTRTTLERKGCFSIDVHSPTAVALSALLAPIESNNNVGMVFNPQDGVLQLDLPRFSLSFTLAKGHSRLWSKHYSGMHIDECQSIGALIGLENKLVLKQDGVSELCTPQRMVLVPRGRRSSTVTVDTMRVTIEQPLGTTRVKHDAFNVDSRLGQLISRGSLFSRLHLCHLHALTSHFLPDPLTGRTGTEEALRILQSAAVRSFERLDAESYRVLCEIATISPKRQFYPQHLEAMEQVRWSKDLPVLSQHDGFWPAVEEILSHARDCELLHRGQETSDMPPELKSIPRPHALSLAQRAKIRHSGFQVSEFGGENHTTALDRHYSGRHFALGRAPENFMRSKMVATRLLSGSQDLLASPSATLEAEILKIAGVVFSRNPPVDITFKLEYLEPHSTSLASMWCGLHLALAREQNKYKVGFFLSALVHATDASWDVIQALLAIAIVRDDTFKSIISPPMETHFNLDRTLSLMHNRVNEMVREHIRPLQHCPEAQLPRLNNESKKAGKARRNQLWKSKSIQVASLFTSALASQWRRQWTVSVPTDVEDAEVYLHVETIMHDVSNELVIARRTYRFKQYVRAFVDKLTQMRCDPGDNEDAPMAESPPLLSRPDFQHTQQSPQPRAIVSCNALFSQTTPPPTVRPKPVSFRHLYDLVTQSIGEQAHLPNLFDTLARLCADNPPRLAYLADLRTSSTINTSRPSLKDAPIHALMLLHLHDCVETTTSLHIRITNALTASASPIDPLAHQITLYPRLTPLFLLQRLTRPHFRTLPRPWCVCLINYALSLTYLQRAERLVWASSCDDHKADLLRELLNVGSHCDELWGQEAPESLVLEVEQGILIREAQRGIAANMTNPPAGQNAVMQLNMGEGKSSVIVPVVAAGLANGGREGKLVRVIVAKPQAKQMMHTLVATLGGLVGRRVFVLPVSRAMNLGAVDVVVVRKMLDECRVTGGVLLVQPEHLLSFKLMGLERCCDADGDRVGKMLLETYREFEDVARDIVDESDENFSVKFELIYTMGAQQPIDMSPERWSMIQELMDVVLDVARDLATKTGPEVTNGLLFEEDTGSGRFPTIRVLEEEAGKKLIKAVAIHICQTGLKGCPVQHQPSQTRQAVLEYILLTELDPAQIKRVEDSVLFGEPAIKNALLLLRGLLAINVILFALGQKRYRVNYGLAPYRQPPTMLAVPYRAKDAPAPRSEFSHPEVVIVLTCLSYYYQGLSDDELRVCLEQLSISDQAVEEYGRWAAASPKLPPSLRHFSGVNLKDTALFNNSIFPGLRYVKPTIDFYLATIVYPKEMREFPRKLSASGWDLGKAKRHPLTGFSGTTDSKYVLPLSVKALDLPEQRHTNSAVLACLLRDENMVLELGGNQNQLSTLSLDMLLTAVTTSVQPMRVILDVGAQIIELGNIQVAQRWLELVTPKDADAVIFFNDQDELSVLTRDGMVESFFASPFATQTGRCLVFLDQAHTRGTDLRLPDAYRAAVTLGPGITKDTLVQACMRMRKLGSGQSVTFCVSLEMQKRIRNLAKVDTLRPLTVVDILTCAISETWEDAHRSVPLWAAQGLRHQHQEVIWEGLAGKDNISAEHVRGYLEEEAQSLELRYRPLSQTSEVGSRLHTITSKLHAAAALDSRQEQVALIRAKCVDFGLANLDTMGNLQEEQERELAPEIERERHVERPPARKPYQHSLHPDVRHFAHSGILMPDSPAFIPAFHTLAQTTASAHFPAKAFPSTLLATVDFAHTVKARPEELPNTDAYQRPVQWVLTTPGSPMVLVSPWEANALKPLMLSLPQRAFSPTVHLRAYLPRTSLSHRTLEHLRTYYVPPVPTAPAVPDEQITELNLFAGQLHLRSHEEYTRVCRYLGLSRRENQNNQPSDNSSNGRAGDVVVGADGFVGKNGGKGYEECKFTMSPLGFLAVLYKRVRRECLEIGGTDMGRVLAGGVLREKDFEGRTGNDEEERQKKLEAEEERKA</sequence>
<dbReference type="GO" id="GO:0006508">
    <property type="term" value="P:proteolysis"/>
    <property type="evidence" value="ECO:0007669"/>
    <property type="project" value="UniProtKB-KW"/>
</dbReference>
<evidence type="ECO:0000259" key="10">
    <source>
        <dbReference type="Pfam" id="PF20255"/>
    </source>
</evidence>
<feature type="region of interest" description="Disordered" evidence="7">
    <location>
        <begin position="1851"/>
        <end position="1878"/>
    </location>
</feature>
<keyword evidence="4" id="KW-0833">Ubl conjugation pathway</keyword>
<dbReference type="Pfam" id="PF20255">
    <property type="entry name" value="DUF6606"/>
    <property type="match status" value="1"/>
</dbReference>
<dbReference type="Pfam" id="PF12359">
    <property type="entry name" value="DUF3645"/>
    <property type="match status" value="1"/>
</dbReference>
<evidence type="ECO:0000256" key="3">
    <source>
        <dbReference type="ARBA" id="ARBA00022670"/>
    </source>
</evidence>
<comment type="caution">
    <text evidence="11">The sequence shown here is derived from an EMBL/GenBank/DDBJ whole genome shotgun (WGS) entry which is preliminary data.</text>
</comment>
<dbReference type="InterPro" id="IPR022105">
    <property type="entry name" value="DUF3645"/>
</dbReference>
<dbReference type="Proteomes" id="UP001303889">
    <property type="component" value="Unassembled WGS sequence"/>
</dbReference>
<proteinExistence type="predicted"/>
<dbReference type="EMBL" id="MU855398">
    <property type="protein sequence ID" value="KAK3904432.1"/>
    <property type="molecule type" value="Genomic_DNA"/>
</dbReference>
<feature type="domain" description="DUF3645" evidence="9">
    <location>
        <begin position="2433"/>
        <end position="2465"/>
    </location>
</feature>
<keyword evidence="12" id="KW-1185">Reference proteome</keyword>
<evidence type="ECO:0000256" key="7">
    <source>
        <dbReference type="SAM" id="MobiDB-lite"/>
    </source>
</evidence>
<evidence type="ECO:0000256" key="6">
    <source>
        <dbReference type="ARBA" id="ARBA00022807"/>
    </source>
</evidence>
<reference evidence="11" key="1">
    <citation type="journal article" date="2023" name="Mol. Phylogenet. Evol.">
        <title>Genome-scale phylogeny and comparative genomics of the fungal order Sordariales.</title>
        <authorList>
            <person name="Hensen N."/>
            <person name="Bonometti L."/>
            <person name="Westerberg I."/>
            <person name="Brannstrom I.O."/>
            <person name="Guillou S."/>
            <person name="Cros-Aarteil S."/>
            <person name="Calhoun S."/>
            <person name="Haridas S."/>
            <person name="Kuo A."/>
            <person name="Mondo S."/>
            <person name="Pangilinan J."/>
            <person name="Riley R."/>
            <person name="LaButti K."/>
            <person name="Andreopoulos B."/>
            <person name="Lipzen A."/>
            <person name="Chen C."/>
            <person name="Yan M."/>
            <person name="Daum C."/>
            <person name="Ng V."/>
            <person name="Clum A."/>
            <person name="Steindorff A."/>
            <person name="Ohm R.A."/>
            <person name="Martin F."/>
            <person name="Silar P."/>
            <person name="Natvig D.O."/>
            <person name="Lalanne C."/>
            <person name="Gautier V."/>
            <person name="Ament-Velasquez S.L."/>
            <person name="Kruys A."/>
            <person name="Hutchinson M.I."/>
            <person name="Powell A.J."/>
            <person name="Barry K."/>
            <person name="Miller A.N."/>
            <person name="Grigoriev I.V."/>
            <person name="Debuchy R."/>
            <person name="Gladieux P."/>
            <person name="Hiltunen Thoren M."/>
            <person name="Johannesson H."/>
        </authorList>
    </citation>
    <scope>NUCLEOTIDE SEQUENCE</scope>
    <source>
        <strain evidence="11">CBS 103.79</strain>
    </source>
</reference>
<dbReference type="InterPro" id="IPR051346">
    <property type="entry name" value="OTU_Deubiquitinase"/>
</dbReference>
<name>A0AAN6MNZ5_9PEZI</name>
<evidence type="ECO:0000256" key="4">
    <source>
        <dbReference type="ARBA" id="ARBA00022786"/>
    </source>
</evidence>
<evidence type="ECO:0000256" key="5">
    <source>
        <dbReference type="ARBA" id="ARBA00022801"/>
    </source>
</evidence>
<keyword evidence="6" id="KW-0788">Thiol protease</keyword>
<dbReference type="PANTHER" id="PTHR13367">
    <property type="entry name" value="UBIQUITIN THIOESTERASE"/>
    <property type="match status" value="1"/>
</dbReference>
<dbReference type="InterPro" id="IPR022099">
    <property type="entry name" value="DUF3638"/>
</dbReference>
<accession>A0AAN6MNZ5</accession>
<dbReference type="Pfam" id="PF12340">
    <property type="entry name" value="DUF3638"/>
    <property type="match status" value="1"/>
</dbReference>
<dbReference type="InterPro" id="IPR046541">
    <property type="entry name" value="DUF6606"/>
</dbReference>
<dbReference type="EC" id="3.4.19.12" evidence="2"/>
<comment type="catalytic activity">
    <reaction evidence="1">
        <text>Thiol-dependent hydrolysis of ester, thioester, amide, peptide and isopeptide bonds formed by the C-terminal Gly of ubiquitin (a 76-residue protein attached to proteins as an intracellular targeting signal).</text>
        <dbReference type="EC" id="3.4.19.12"/>
    </reaction>
</comment>
<gene>
    <name evidence="11" type="ORF">C8A05DRAFT_13694</name>
</gene>
<keyword evidence="5" id="KW-0378">Hydrolase</keyword>
<reference evidence="11" key="2">
    <citation type="submission" date="2023-05" db="EMBL/GenBank/DDBJ databases">
        <authorList>
            <consortium name="Lawrence Berkeley National Laboratory"/>
            <person name="Steindorff A."/>
            <person name="Hensen N."/>
            <person name="Bonometti L."/>
            <person name="Westerberg I."/>
            <person name="Brannstrom I.O."/>
            <person name="Guillou S."/>
            <person name="Cros-Aarteil S."/>
            <person name="Calhoun S."/>
            <person name="Haridas S."/>
            <person name="Kuo A."/>
            <person name="Mondo S."/>
            <person name="Pangilinan J."/>
            <person name="Riley R."/>
            <person name="Labutti K."/>
            <person name="Andreopoulos B."/>
            <person name="Lipzen A."/>
            <person name="Chen C."/>
            <person name="Yanf M."/>
            <person name="Daum C."/>
            <person name="Ng V."/>
            <person name="Clum A."/>
            <person name="Ohm R."/>
            <person name="Martin F."/>
            <person name="Silar P."/>
            <person name="Natvig D."/>
            <person name="Lalanne C."/>
            <person name="Gautier V."/>
            <person name="Ament-Velasquez S.L."/>
            <person name="Kruys A."/>
            <person name="Hutchinson M.I."/>
            <person name="Powell A.J."/>
            <person name="Barry K."/>
            <person name="Miller A.N."/>
            <person name="Grigoriev I.V."/>
            <person name="Debuchy R."/>
            <person name="Gladieux P."/>
            <person name="Thoren M.H."/>
            <person name="Johannesson H."/>
        </authorList>
    </citation>
    <scope>NUCLEOTIDE SEQUENCE</scope>
    <source>
        <strain evidence="11">CBS 103.79</strain>
    </source>
</reference>
<keyword evidence="3" id="KW-0645">Protease</keyword>
<feature type="domain" description="DUF3638" evidence="8">
    <location>
        <begin position="2083"/>
        <end position="2304"/>
    </location>
</feature>
<evidence type="ECO:0000256" key="2">
    <source>
        <dbReference type="ARBA" id="ARBA00012759"/>
    </source>
</evidence>
<evidence type="ECO:0000313" key="12">
    <source>
        <dbReference type="Proteomes" id="UP001303889"/>
    </source>
</evidence>
<evidence type="ECO:0000259" key="9">
    <source>
        <dbReference type="Pfam" id="PF12359"/>
    </source>
</evidence>
<feature type="domain" description="DUF6606" evidence="10">
    <location>
        <begin position="22"/>
        <end position="296"/>
    </location>
</feature>
<dbReference type="GO" id="GO:0004843">
    <property type="term" value="F:cysteine-type deubiquitinase activity"/>
    <property type="evidence" value="ECO:0007669"/>
    <property type="project" value="UniProtKB-EC"/>
</dbReference>
<evidence type="ECO:0000259" key="8">
    <source>
        <dbReference type="Pfam" id="PF12340"/>
    </source>
</evidence>